<gene>
    <name evidence="10" type="ORF">HYX28_01960</name>
</gene>
<evidence type="ECO:0000256" key="5">
    <source>
        <dbReference type="ARBA" id="ARBA00023136"/>
    </source>
</evidence>
<organism evidence="10 11">
    <name type="scientific">Candidatus Korobacter versatilis</name>
    <dbReference type="NCBI Taxonomy" id="658062"/>
    <lineage>
        <taxon>Bacteria</taxon>
        <taxon>Pseudomonadati</taxon>
        <taxon>Acidobacteriota</taxon>
        <taxon>Terriglobia</taxon>
        <taxon>Terriglobales</taxon>
        <taxon>Candidatus Korobacteraceae</taxon>
        <taxon>Candidatus Korobacter</taxon>
    </lineage>
</organism>
<dbReference type="InterPro" id="IPR023616">
    <property type="entry name" value="Cyt_c_oxase-like_su1_dom"/>
</dbReference>
<name>A0A932A6C3_9BACT</name>
<accession>A0A932A6C3</accession>
<evidence type="ECO:0000256" key="3">
    <source>
        <dbReference type="ARBA" id="ARBA00022692"/>
    </source>
</evidence>
<keyword evidence="4 8" id="KW-1133">Transmembrane helix</keyword>
<evidence type="ECO:0000313" key="11">
    <source>
        <dbReference type="Proteomes" id="UP000779809"/>
    </source>
</evidence>
<feature type="transmembrane region" description="Helical" evidence="8">
    <location>
        <begin position="270"/>
        <end position="290"/>
    </location>
</feature>
<dbReference type="PRINTS" id="PR01165">
    <property type="entry name" value="CYCOXIDASEI"/>
</dbReference>
<feature type="compositionally biased region" description="Basic and acidic residues" evidence="7">
    <location>
        <begin position="581"/>
        <end position="591"/>
    </location>
</feature>
<dbReference type="PROSITE" id="PS00077">
    <property type="entry name" value="COX1_CUB"/>
    <property type="match status" value="1"/>
</dbReference>
<feature type="domain" description="Cytochrome oxidase subunit I profile" evidence="9">
    <location>
        <begin position="18"/>
        <end position="553"/>
    </location>
</feature>
<feature type="transmembrane region" description="Helical" evidence="8">
    <location>
        <begin position="115"/>
        <end position="139"/>
    </location>
</feature>
<dbReference type="PANTHER" id="PTHR10422:SF18">
    <property type="entry name" value="CYTOCHROME C OXIDASE SUBUNIT 1"/>
    <property type="match status" value="1"/>
</dbReference>
<sequence length="591" mass="65790">MAEHNEHAGHEHGAPTGFIRKYIFSLDHKVIGLQYYFLALASVFIGMLLSLLMRIHLIWPTAHIPLMGEIKPEMYLTLLTMHGTFMVFFVLTTAPQSGFGNYFLPIQIGAPDMAFPVLNMLSFWTTFVAFLVMIAAFFVEGGAPLHGWTGYAPLSAIPSAGPGETLGADLWIISIAIFCIASLMGALNFITTILDLRCKGMSLMRMPLTCWAWFITAILGLLAFGVLLSAGILLLADRNLGTSFFVPGGLVVNGTQIQHKGGSPLLWQHLFWFFGHPEVYIAILPGMGVASQLLSTFSRKPIFGYKAMVYAIVGIGVLGFFVWGHHMFMSGMSPYSAFAFSLMTMAIGVPSAIKTFNWLGTIWRGRVQFDSPMLFAVGFVSLFVSGGLSGPFLAQPLLDIYLHDTFFVVAHFHLIMGVAAIFGIFAATYYWFPKMFGRMMNEPMAQAHFWLTLIGTYAIFMPMHYEGMAARPRRYSQLTEVAWLQHLMPVEKFVTYAAFITIAAQFIFVFNLFWSMFKGQRATDNPWHSTTLEWTTATPPVHDNFGCKTPVVYHGPYEYSVPGAPNDYVMQTDPTPHGGHVPKEDKPLEAE</sequence>
<evidence type="ECO:0000256" key="2">
    <source>
        <dbReference type="ARBA" id="ARBA00022660"/>
    </source>
</evidence>
<dbReference type="Pfam" id="PF00115">
    <property type="entry name" value="COX1"/>
    <property type="match status" value="1"/>
</dbReference>
<dbReference type="InterPro" id="IPR023615">
    <property type="entry name" value="Cyt_c_Oxase_su1_BS"/>
</dbReference>
<keyword evidence="6" id="KW-0479">Metal-binding</keyword>
<reference evidence="10" key="1">
    <citation type="submission" date="2020-07" db="EMBL/GenBank/DDBJ databases">
        <title>Huge and variable diversity of episymbiotic CPR bacteria and DPANN archaea in groundwater ecosystems.</title>
        <authorList>
            <person name="He C.Y."/>
            <person name="Keren R."/>
            <person name="Whittaker M."/>
            <person name="Farag I.F."/>
            <person name="Doudna J."/>
            <person name="Cate J.H.D."/>
            <person name="Banfield J.F."/>
        </authorList>
    </citation>
    <scope>NUCLEOTIDE SEQUENCE</scope>
    <source>
        <strain evidence="10">NC_groundwater_580_Pr5_B-0.1um_64_19</strain>
    </source>
</reference>
<feature type="transmembrane region" description="Helical" evidence="8">
    <location>
        <begin position="211"/>
        <end position="236"/>
    </location>
</feature>
<evidence type="ECO:0000313" key="10">
    <source>
        <dbReference type="EMBL" id="MBI2677528.1"/>
    </source>
</evidence>
<keyword evidence="6" id="KW-0249">Electron transport</keyword>
<evidence type="ECO:0000259" key="9">
    <source>
        <dbReference type="PROSITE" id="PS50855"/>
    </source>
</evidence>
<evidence type="ECO:0000256" key="4">
    <source>
        <dbReference type="ARBA" id="ARBA00022989"/>
    </source>
</evidence>
<dbReference type="AlphaFoldDB" id="A0A932A6C3"/>
<dbReference type="InterPro" id="IPR036927">
    <property type="entry name" value="Cyt_c_oxase-like_su1_sf"/>
</dbReference>
<feature type="transmembrane region" description="Helical" evidence="8">
    <location>
        <begin position="335"/>
        <end position="353"/>
    </location>
</feature>
<dbReference type="Gene3D" id="1.20.210.10">
    <property type="entry name" value="Cytochrome c oxidase-like, subunit I domain"/>
    <property type="match status" value="1"/>
</dbReference>
<dbReference type="GO" id="GO:0015990">
    <property type="term" value="P:electron transport coupled proton transport"/>
    <property type="evidence" value="ECO:0007669"/>
    <property type="project" value="TreeGrafter"/>
</dbReference>
<keyword evidence="2 6" id="KW-0679">Respiratory chain</keyword>
<feature type="transmembrane region" description="Helical" evidence="8">
    <location>
        <begin position="302"/>
        <end position="323"/>
    </location>
</feature>
<dbReference type="InterPro" id="IPR000883">
    <property type="entry name" value="Cyt_C_Oxase_1"/>
</dbReference>
<feature type="transmembrane region" description="Helical" evidence="8">
    <location>
        <begin position="493"/>
        <end position="514"/>
    </location>
</feature>
<dbReference type="SUPFAM" id="SSF81442">
    <property type="entry name" value="Cytochrome c oxidase subunit I-like"/>
    <property type="match status" value="1"/>
</dbReference>
<keyword evidence="6" id="KW-0813">Transport</keyword>
<dbReference type="GO" id="GO:0016020">
    <property type="term" value="C:membrane"/>
    <property type="evidence" value="ECO:0007669"/>
    <property type="project" value="UniProtKB-SubCell"/>
</dbReference>
<dbReference type="PROSITE" id="PS50855">
    <property type="entry name" value="COX1"/>
    <property type="match status" value="1"/>
</dbReference>
<feature type="transmembrane region" description="Helical" evidence="8">
    <location>
        <begin position="444"/>
        <end position="465"/>
    </location>
</feature>
<evidence type="ECO:0000256" key="1">
    <source>
        <dbReference type="ARBA" id="ARBA00004141"/>
    </source>
</evidence>
<comment type="similarity">
    <text evidence="6">Belongs to the heme-copper respiratory oxidase family.</text>
</comment>
<evidence type="ECO:0000256" key="8">
    <source>
        <dbReference type="SAM" id="Phobius"/>
    </source>
</evidence>
<comment type="caution">
    <text evidence="10">The sequence shown here is derived from an EMBL/GenBank/DDBJ whole genome shotgun (WGS) entry which is preliminary data.</text>
</comment>
<comment type="subcellular location">
    <subcellularLocation>
        <location evidence="1">Membrane</location>
        <topology evidence="1">Multi-pass membrane protein</topology>
    </subcellularLocation>
</comment>
<dbReference type="GO" id="GO:0020037">
    <property type="term" value="F:heme binding"/>
    <property type="evidence" value="ECO:0007669"/>
    <property type="project" value="InterPro"/>
</dbReference>
<keyword evidence="6" id="KW-0408">Iron</keyword>
<feature type="transmembrane region" description="Helical" evidence="8">
    <location>
        <begin position="406"/>
        <end position="432"/>
    </location>
</feature>
<evidence type="ECO:0000256" key="7">
    <source>
        <dbReference type="SAM" id="MobiDB-lite"/>
    </source>
</evidence>
<feature type="transmembrane region" description="Helical" evidence="8">
    <location>
        <begin position="374"/>
        <end position="394"/>
    </location>
</feature>
<feature type="transmembrane region" description="Helical" evidence="8">
    <location>
        <begin position="35"/>
        <end position="55"/>
    </location>
</feature>
<proteinExistence type="inferred from homology"/>
<keyword evidence="5 8" id="KW-0472">Membrane</keyword>
<dbReference type="GO" id="GO:0004129">
    <property type="term" value="F:cytochrome-c oxidase activity"/>
    <property type="evidence" value="ECO:0007669"/>
    <property type="project" value="InterPro"/>
</dbReference>
<evidence type="ECO:0000256" key="6">
    <source>
        <dbReference type="RuleBase" id="RU000370"/>
    </source>
</evidence>
<dbReference type="PANTHER" id="PTHR10422">
    <property type="entry name" value="CYTOCHROME C OXIDASE SUBUNIT 1"/>
    <property type="match status" value="1"/>
</dbReference>
<feature type="region of interest" description="Disordered" evidence="7">
    <location>
        <begin position="569"/>
        <end position="591"/>
    </location>
</feature>
<dbReference type="Proteomes" id="UP000779809">
    <property type="component" value="Unassembled WGS sequence"/>
</dbReference>
<dbReference type="EMBL" id="JACPNR010000004">
    <property type="protein sequence ID" value="MBI2677528.1"/>
    <property type="molecule type" value="Genomic_DNA"/>
</dbReference>
<dbReference type="GO" id="GO:0022904">
    <property type="term" value="P:respiratory electron transport chain"/>
    <property type="evidence" value="ECO:0007669"/>
    <property type="project" value="TreeGrafter"/>
</dbReference>
<keyword evidence="6" id="KW-0349">Heme</keyword>
<feature type="transmembrane region" description="Helical" evidence="8">
    <location>
        <begin position="170"/>
        <end position="190"/>
    </location>
</feature>
<feature type="transmembrane region" description="Helical" evidence="8">
    <location>
        <begin position="75"/>
        <end position="94"/>
    </location>
</feature>
<protein>
    <submittedName>
        <fullName evidence="10">Cbb3-type cytochrome c oxidase subunit I</fullName>
    </submittedName>
</protein>
<dbReference type="GO" id="GO:0009060">
    <property type="term" value="P:aerobic respiration"/>
    <property type="evidence" value="ECO:0007669"/>
    <property type="project" value="InterPro"/>
</dbReference>
<keyword evidence="3 6" id="KW-0812">Transmembrane</keyword>